<dbReference type="SUPFAM" id="SSF54292">
    <property type="entry name" value="2Fe-2S ferredoxin-like"/>
    <property type="match status" value="1"/>
</dbReference>
<evidence type="ECO:0000256" key="1">
    <source>
        <dbReference type="ARBA" id="ARBA00022714"/>
    </source>
</evidence>
<reference evidence="6 7" key="1">
    <citation type="submission" date="2016-10" db="EMBL/GenBank/DDBJ databases">
        <authorList>
            <person name="de Groot N.N."/>
        </authorList>
    </citation>
    <scope>NUCLEOTIDE SEQUENCE [LARGE SCALE GENOMIC DNA]</scope>
    <source>
        <strain evidence="6 7">LMG 24775</strain>
    </source>
</reference>
<dbReference type="PANTHER" id="PTHR44379:SF2">
    <property type="entry name" value="BLR6218 PROTEIN"/>
    <property type="match status" value="1"/>
</dbReference>
<dbReference type="PROSITE" id="PS51085">
    <property type="entry name" value="2FE2S_FER_2"/>
    <property type="match status" value="1"/>
</dbReference>
<dbReference type="InterPro" id="IPR012675">
    <property type="entry name" value="Beta-grasp_dom_sf"/>
</dbReference>
<dbReference type="PANTHER" id="PTHR44379">
    <property type="entry name" value="OXIDOREDUCTASE WITH IRON-SULFUR SUBUNIT"/>
    <property type="match status" value="1"/>
</dbReference>
<sequence length="161" mass="17287">MQPGRCGRIGDPTMKFTLNSRSVAFDGDGQTPLLWVLRDHFKLPGTKFGCGISMCGACTVHVDGEPVRSCVLPVSTVGGKAVTTIEGLSSNRSHPIQKAWMDKDVPQCGYCQSGMVMAAAALLKAHPQPTDAQIDEAMTNLCRCATYHRIREAIHAAASKQ</sequence>
<organism evidence="6 7">
    <name type="scientific">Delftia lacustris</name>
    <dbReference type="NCBI Taxonomy" id="558537"/>
    <lineage>
        <taxon>Bacteria</taxon>
        <taxon>Pseudomonadati</taxon>
        <taxon>Pseudomonadota</taxon>
        <taxon>Betaproteobacteria</taxon>
        <taxon>Burkholderiales</taxon>
        <taxon>Comamonadaceae</taxon>
        <taxon>Delftia</taxon>
    </lineage>
</organism>
<dbReference type="InterPro" id="IPR036884">
    <property type="entry name" value="2Fe-2S-bd_dom_sf"/>
</dbReference>
<name>A0A1H3K8T2_9BURK</name>
<dbReference type="InterPro" id="IPR002888">
    <property type="entry name" value="2Fe-2S-bd"/>
</dbReference>
<dbReference type="InterPro" id="IPR036010">
    <property type="entry name" value="2Fe-2S_ferredoxin-like_sf"/>
</dbReference>
<keyword evidence="1" id="KW-0001">2Fe-2S</keyword>
<dbReference type="InterPro" id="IPR001041">
    <property type="entry name" value="2Fe-2S_ferredoxin-type"/>
</dbReference>
<dbReference type="Pfam" id="PF00111">
    <property type="entry name" value="Fer2"/>
    <property type="match status" value="1"/>
</dbReference>
<dbReference type="CDD" id="cd00207">
    <property type="entry name" value="fer2"/>
    <property type="match status" value="1"/>
</dbReference>
<evidence type="ECO:0000256" key="3">
    <source>
        <dbReference type="ARBA" id="ARBA00023004"/>
    </source>
</evidence>
<evidence type="ECO:0000313" key="7">
    <source>
        <dbReference type="Proteomes" id="UP000183417"/>
    </source>
</evidence>
<keyword evidence="2" id="KW-0479">Metal-binding</keyword>
<evidence type="ECO:0000259" key="5">
    <source>
        <dbReference type="PROSITE" id="PS51085"/>
    </source>
</evidence>
<dbReference type="InterPro" id="IPR051452">
    <property type="entry name" value="Diverse_Oxidoreductases"/>
</dbReference>
<evidence type="ECO:0000256" key="2">
    <source>
        <dbReference type="ARBA" id="ARBA00022723"/>
    </source>
</evidence>
<evidence type="ECO:0000313" key="6">
    <source>
        <dbReference type="EMBL" id="SDY48571.1"/>
    </source>
</evidence>
<dbReference type="GO" id="GO:0046872">
    <property type="term" value="F:metal ion binding"/>
    <property type="evidence" value="ECO:0007669"/>
    <property type="project" value="UniProtKB-KW"/>
</dbReference>
<proteinExistence type="predicted"/>
<dbReference type="EMBL" id="FNPE01000005">
    <property type="protein sequence ID" value="SDY48571.1"/>
    <property type="molecule type" value="Genomic_DNA"/>
</dbReference>
<keyword evidence="3" id="KW-0408">Iron</keyword>
<dbReference type="Pfam" id="PF01799">
    <property type="entry name" value="Fer2_2"/>
    <property type="match status" value="1"/>
</dbReference>
<feature type="domain" description="2Fe-2S ferredoxin-type" evidence="5">
    <location>
        <begin position="12"/>
        <end position="88"/>
    </location>
</feature>
<gene>
    <name evidence="6" type="ORF">SAMN05421547_10584</name>
</gene>
<accession>A0A1H3K8T2</accession>
<dbReference type="Gene3D" id="1.10.150.120">
    <property type="entry name" value="[2Fe-2S]-binding domain"/>
    <property type="match status" value="1"/>
</dbReference>
<dbReference type="AlphaFoldDB" id="A0A1H3K8T2"/>
<dbReference type="GO" id="GO:0016491">
    <property type="term" value="F:oxidoreductase activity"/>
    <property type="evidence" value="ECO:0007669"/>
    <property type="project" value="InterPro"/>
</dbReference>
<evidence type="ECO:0000256" key="4">
    <source>
        <dbReference type="ARBA" id="ARBA00023014"/>
    </source>
</evidence>
<dbReference type="SUPFAM" id="SSF47741">
    <property type="entry name" value="CO dehydrogenase ISP C-domain like"/>
    <property type="match status" value="1"/>
</dbReference>
<dbReference type="GO" id="GO:0051537">
    <property type="term" value="F:2 iron, 2 sulfur cluster binding"/>
    <property type="evidence" value="ECO:0007669"/>
    <property type="project" value="UniProtKB-KW"/>
</dbReference>
<dbReference type="Proteomes" id="UP000183417">
    <property type="component" value="Unassembled WGS sequence"/>
</dbReference>
<protein>
    <submittedName>
        <fullName evidence="6">Isoquinoline 1-oxidoreductase, alpha subunit</fullName>
    </submittedName>
</protein>
<dbReference type="Gene3D" id="3.10.20.30">
    <property type="match status" value="1"/>
</dbReference>
<keyword evidence="4" id="KW-0411">Iron-sulfur</keyword>